<dbReference type="PANTHER" id="PTHR15350:SF2">
    <property type="entry name" value="EUKARYOTIC TRANSLATION INITIATION FACTOR 3 SUBUNIT M"/>
    <property type="match status" value="1"/>
</dbReference>
<dbReference type="Pfam" id="PF01399">
    <property type="entry name" value="PCI"/>
    <property type="match status" value="1"/>
</dbReference>
<dbReference type="PROSITE" id="PS50250">
    <property type="entry name" value="PCI"/>
    <property type="match status" value="1"/>
</dbReference>
<dbReference type="AlphaFoldDB" id="A0AAW2Z606"/>
<evidence type="ECO:0000259" key="2">
    <source>
        <dbReference type="PROSITE" id="PS50250"/>
    </source>
</evidence>
<comment type="similarity">
    <text evidence="1">Belongs to the CSN7/EIF3M family. CSN7 subfamily.</text>
</comment>
<dbReference type="SUPFAM" id="SSF46785">
    <property type="entry name" value="Winged helix' DNA-binding domain"/>
    <property type="match status" value="1"/>
</dbReference>
<dbReference type="SMART" id="SM00088">
    <property type="entry name" value="PINT"/>
    <property type="match status" value="1"/>
</dbReference>
<dbReference type="InterPro" id="IPR040750">
    <property type="entry name" value="eIF3m_C_helix"/>
</dbReference>
<feature type="domain" description="PCI" evidence="2">
    <location>
        <begin position="1"/>
        <end position="138"/>
    </location>
</feature>
<dbReference type="InterPro" id="IPR036390">
    <property type="entry name" value="WH_DNA-bd_sf"/>
</dbReference>
<dbReference type="GO" id="GO:0003743">
    <property type="term" value="F:translation initiation factor activity"/>
    <property type="evidence" value="ECO:0007669"/>
    <property type="project" value="UniProtKB-KW"/>
</dbReference>
<reference evidence="3 4" key="1">
    <citation type="submission" date="2024-03" db="EMBL/GenBank/DDBJ databases">
        <title>The Acrasis kona genome and developmental transcriptomes reveal deep origins of eukaryotic multicellular pathways.</title>
        <authorList>
            <person name="Sheikh S."/>
            <person name="Fu C.-J."/>
            <person name="Brown M.W."/>
            <person name="Baldauf S.L."/>
        </authorList>
    </citation>
    <scope>NUCLEOTIDE SEQUENCE [LARGE SCALE GENOMIC DNA]</scope>
    <source>
        <strain evidence="3 4">ATCC MYA-3509</strain>
    </source>
</reference>
<comment type="caution">
    <text evidence="3">The sequence shown here is derived from an EMBL/GenBank/DDBJ whole genome shotgun (WGS) entry which is preliminary data.</text>
</comment>
<accession>A0AAW2Z606</accession>
<dbReference type="EMBL" id="JAOPGA020001063">
    <property type="protein sequence ID" value="KAL0484678.1"/>
    <property type="molecule type" value="Genomic_DNA"/>
</dbReference>
<sequence>MSNIEDTVKQSLQNSYQFDDLMKLDAVKQLEKSNNKLYTLLTIVGSGTYEDYIKFSSTNDVQQISGINKDNLTTKMRVVGLCELCNGRSELSYGDISNKLQITEDEVEDYVIRALSAKLIEARLNQLEKKVYIIKSVQRNFGDEQWKQLQSLLAEWKQSVTSVQKTIQQNALKQ</sequence>
<name>A0AAW2Z606_9EUKA</name>
<dbReference type="Proteomes" id="UP001431209">
    <property type="component" value="Unassembled WGS sequence"/>
</dbReference>
<dbReference type="GO" id="GO:0002183">
    <property type="term" value="P:cytoplasmic translational initiation"/>
    <property type="evidence" value="ECO:0007669"/>
    <property type="project" value="TreeGrafter"/>
</dbReference>
<proteinExistence type="inferred from homology"/>
<evidence type="ECO:0000313" key="4">
    <source>
        <dbReference type="Proteomes" id="UP001431209"/>
    </source>
</evidence>
<protein>
    <submittedName>
        <fullName evidence="3">Translation initiation factor 3 subunit Tango</fullName>
    </submittedName>
</protein>
<dbReference type="InterPro" id="IPR045237">
    <property type="entry name" value="COPS7/eIF3m"/>
</dbReference>
<evidence type="ECO:0000256" key="1">
    <source>
        <dbReference type="ARBA" id="ARBA00008482"/>
    </source>
</evidence>
<keyword evidence="4" id="KW-1185">Reference proteome</keyword>
<evidence type="ECO:0000313" key="3">
    <source>
        <dbReference type="EMBL" id="KAL0484678.1"/>
    </source>
</evidence>
<dbReference type="GO" id="GO:0005852">
    <property type="term" value="C:eukaryotic translation initiation factor 3 complex"/>
    <property type="evidence" value="ECO:0007669"/>
    <property type="project" value="TreeGrafter"/>
</dbReference>
<gene>
    <name evidence="3" type="ORF">AKO1_003515</name>
</gene>
<keyword evidence="3" id="KW-0648">Protein biosynthesis</keyword>
<dbReference type="Pfam" id="PF18005">
    <property type="entry name" value="eIF3m_C_helix"/>
    <property type="match status" value="1"/>
</dbReference>
<dbReference type="InterPro" id="IPR000717">
    <property type="entry name" value="PCI_dom"/>
</dbReference>
<keyword evidence="3" id="KW-0396">Initiation factor</keyword>
<organism evidence="3 4">
    <name type="scientific">Acrasis kona</name>
    <dbReference type="NCBI Taxonomy" id="1008807"/>
    <lineage>
        <taxon>Eukaryota</taxon>
        <taxon>Discoba</taxon>
        <taxon>Heterolobosea</taxon>
        <taxon>Tetramitia</taxon>
        <taxon>Eutetramitia</taxon>
        <taxon>Acrasidae</taxon>
        <taxon>Acrasis</taxon>
    </lineage>
</organism>
<dbReference type="PANTHER" id="PTHR15350">
    <property type="entry name" value="COP9 SIGNALOSOME COMPLEX SUBUNIT 7/DENDRITIC CELL PROTEIN GA17"/>
    <property type="match status" value="1"/>
</dbReference>